<dbReference type="Proteomes" id="UP000005233">
    <property type="component" value="Chromosome"/>
</dbReference>
<dbReference type="AlphaFoldDB" id="H8I6M8"/>
<reference evidence="1 2" key="1">
    <citation type="journal article" date="2012" name="J. Bacteriol.">
        <title>Complete genome sequence of a thermophilic methanogen, Methanocella conradii HZ254, isolated from Chinese rice field soil.</title>
        <authorList>
            <person name="Lu Z."/>
            <person name="Lu Y."/>
        </authorList>
    </citation>
    <scope>NUCLEOTIDE SEQUENCE [LARGE SCALE GENOMIC DNA]</scope>
    <source>
        <strain evidence="2">DSM 24694 / JCM 17849 / CGMCC 1.5162 / HZ254</strain>
    </source>
</reference>
<dbReference type="GeneID" id="11970910"/>
<sequence length="209" mass="23216">MAKEIAVFLGADGLSASLDEPGRVTVFRRAQGSWKIDREMGLSMGGVKGMHELRLKMAEIIRFMDGCTIFVARAVSGVPYFELEKAGCGVWEVAGEPADFLEDVWKQEEKERALIRMQAPPAAMPVPEEKTPGNFYINIKELQGNGADVSSKQVLQKFIRRGDFVTLVIICGHVPPWIEVEAMGSGYLLEAERLGKNEYRVKIAKKAQQ</sequence>
<dbReference type="RefSeq" id="WP_014404759.1">
    <property type="nucleotide sequence ID" value="NC_017034.1"/>
</dbReference>
<dbReference type="HOGENOM" id="CLU_097520_0_0_2"/>
<dbReference type="STRING" id="1041930.Mtc_0149"/>
<gene>
    <name evidence="1" type="primary">anfO</name>
    <name evidence="1" type="ordered locus">Mtc_0149</name>
</gene>
<name>H8I6M8_METCZ</name>
<accession>H8I6M8</accession>
<evidence type="ECO:0000313" key="2">
    <source>
        <dbReference type="Proteomes" id="UP000005233"/>
    </source>
</evidence>
<proteinExistence type="predicted"/>
<dbReference type="KEGG" id="mez:Mtc_0149"/>
<dbReference type="Pfam" id="PF09582">
    <property type="entry name" value="AnfO_nitrog"/>
    <property type="match status" value="1"/>
</dbReference>
<organism evidence="1 2">
    <name type="scientific">Methanocella conradii (strain DSM 24694 / JCM 17849 / CGMCC 1.5162 / HZ254)</name>
    <dbReference type="NCBI Taxonomy" id="1041930"/>
    <lineage>
        <taxon>Archaea</taxon>
        <taxon>Methanobacteriati</taxon>
        <taxon>Methanobacteriota</taxon>
        <taxon>Stenosarchaea group</taxon>
        <taxon>Methanomicrobia</taxon>
        <taxon>Methanocellales</taxon>
        <taxon>Methanocellaceae</taxon>
        <taxon>Methanocella</taxon>
    </lineage>
</organism>
<dbReference type="InterPro" id="IPR014287">
    <property type="entry name" value="Nase_Fe-Fe_AnfO"/>
</dbReference>
<evidence type="ECO:0000313" key="1">
    <source>
        <dbReference type="EMBL" id="AFC98920.1"/>
    </source>
</evidence>
<dbReference type="OrthoDB" id="109223at2157"/>
<dbReference type="eggNOG" id="arCOG05249">
    <property type="taxonomic scope" value="Archaea"/>
</dbReference>
<keyword evidence="2" id="KW-1185">Reference proteome</keyword>
<protein>
    <submittedName>
        <fullName evidence="1">Iron only nitrogenase protein AnfO</fullName>
    </submittedName>
</protein>
<dbReference type="EMBL" id="CP003243">
    <property type="protein sequence ID" value="AFC98920.1"/>
    <property type="molecule type" value="Genomic_DNA"/>
</dbReference>